<gene>
    <name evidence="2" type="ORF">GGR43_000473</name>
</gene>
<dbReference type="EMBL" id="JACIDT010000001">
    <property type="protein sequence ID" value="MBB3924779.1"/>
    <property type="molecule type" value="Genomic_DNA"/>
</dbReference>
<name>A0A7W6FP88_9SPHN</name>
<proteinExistence type="predicted"/>
<evidence type="ECO:0000313" key="3">
    <source>
        <dbReference type="Proteomes" id="UP000571950"/>
    </source>
</evidence>
<dbReference type="PROSITE" id="PS51257">
    <property type="entry name" value="PROKAR_LIPOPROTEIN"/>
    <property type="match status" value="1"/>
</dbReference>
<keyword evidence="1" id="KW-0732">Signal</keyword>
<keyword evidence="3" id="KW-1185">Reference proteome</keyword>
<dbReference type="AlphaFoldDB" id="A0A7W6FP88"/>
<organism evidence="2 3">
    <name type="scientific">Sphingobium jiangsuense</name>
    <dbReference type="NCBI Taxonomy" id="870476"/>
    <lineage>
        <taxon>Bacteria</taxon>
        <taxon>Pseudomonadati</taxon>
        <taxon>Pseudomonadota</taxon>
        <taxon>Alphaproteobacteria</taxon>
        <taxon>Sphingomonadales</taxon>
        <taxon>Sphingomonadaceae</taxon>
        <taxon>Sphingobium</taxon>
    </lineage>
</organism>
<comment type="caution">
    <text evidence="2">The sequence shown here is derived from an EMBL/GenBank/DDBJ whole genome shotgun (WGS) entry which is preliminary data.</text>
</comment>
<dbReference type="RefSeq" id="WP_188070318.1">
    <property type="nucleotide sequence ID" value="NZ_BSPS01000056.1"/>
</dbReference>
<evidence type="ECO:0008006" key="4">
    <source>
        <dbReference type="Google" id="ProtNLM"/>
    </source>
</evidence>
<reference evidence="2 3" key="1">
    <citation type="submission" date="2020-08" db="EMBL/GenBank/DDBJ databases">
        <title>Genomic Encyclopedia of Type Strains, Phase IV (KMG-IV): sequencing the most valuable type-strain genomes for metagenomic binning, comparative biology and taxonomic classification.</title>
        <authorList>
            <person name="Goeker M."/>
        </authorList>
    </citation>
    <scope>NUCLEOTIDE SEQUENCE [LARGE SCALE GENOMIC DNA]</scope>
    <source>
        <strain evidence="2 3">DSM 26189</strain>
    </source>
</reference>
<evidence type="ECO:0000256" key="1">
    <source>
        <dbReference type="SAM" id="SignalP"/>
    </source>
</evidence>
<feature type="signal peptide" evidence="1">
    <location>
        <begin position="1"/>
        <end position="23"/>
    </location>
</feature>
<protein>
    <recommendedName>
        <fullName evidence="4">Lipoprotein</fullName>
    </recommendedName>
</protein>
<feature type="chain" id="PRO_5031479755" description="Lipoprotein" evidence="1">
    <location>
        <begin position="24"/>
        <end position="106"/>
    </location>
</feature>
<dbReference type="Proteomes" id="UP000571950">
    <property type="component" value="Unassembled WGS sequence"/>
</dbReference>
<evidence type="ECO:0000313" key="2">
    <source>
        <dbReference type="EMBL" id="MBB3924779.1"/>
    </source>
</evidence>
<accession>A0A7W6FP88</accession>
<sequence>MIAPFRPVAAAAMLMLLALSACASPEARLRTGLVDAGLPDRTAACMAEYMADRLSVTQLRRLQSLASVKKVDYQRITLDDYLHKVRALKDAELIAVTGKAAFHCAF</sequence>